<sequence length="476" mass="52183">MASMALTGNWSEVFNTQPLGINGPSGAQIEVKEEATENIKVDADYSNADLKVFIFAQDHEKAVYQSLIDRFTESTGAKVTFEVTTSDEYNQKMLANKAAGDMPDIFYVGPEAVASYVDDGFVQPLDNLVDTSVVNDLWGSVGNAYRYDGKVAGTGEGSLYCLPKDFSTFAFAYNKDIFDAAGVAYPDPANPYTWEEFVEVCKALTKDTDGDGEIDQWGTANAFQWAFDAFLYTNGGHFLNDDYTKVVIDGQQEFIDAFQFFADLTCKYKVTPTVEQDTALGGYQRWLDGQIGFYACGTWDVGAFMDKNTFPYNWGLCGWPTGKTGVSMTRNGSVGFAISSDTKYPEAAAALITLFSTDLEGQRVLSGETTGASLQIPNIMSYAKGDFKAKIADGTIPYGDNVDVIFNYIEGTDKYQGIFVETNYTYNADWWSTFLGGGYEYVLTGEKTAAEYCAEIQPAMQEALDAANELKAAAQQ</sequence>
<dbReference type="PANTHER" id="PTHR43649">
    <property type="entry name" value="ARABINOSE-BINDING PROTEIN-RELATED"/>
    <property type="match status" value="1"/>
</dbReference>
<accession>A0A839K0S5</accession>
<dbReference type="InterPro" id="IPR050490">
    <property type="entry name" value="Bact_solute-bd_prot1"/>
</dbReference>
<keyword evidence="2" id="KW-1185">Reference proteome</keyword>
<proteinExistence type="predicted"/>
<dbReference type="PANTHER" id="PTHR43649:SF12">
    <property type="entry name" value="DIACETYLCHITOBIOSE BINDING PROTEIN DASA"/>
    <property type="match status" value="1"/>
</dbReference>
<dbReference type="Pfam" id="PF01547">
    <property type="entry name" value="SBP_bac_1"/>
    <property type="match status" value="1"/>
</dbReference>
<evidence type="ECO:0000313" key="1">
    <source>
        <dbReference type="EMBL" id="MBB2182529.1"/>
    </source>
</evidence>
<protein>
    <submittedName>
        <fullName evidence="1">Sugar ABC transporter substrate-binding protein</fullName>
    </submittedName>
</protein>
<dbReference type="InterPro" id="IPR006059">
    <property type="entry name" value="SBP"/>
</dbReference>
<reference evidence="1 2" key="1">
    <citation type="submission" date="2020-07" db="EMBL/GenBank/DDBJ databases">
        <title>Characterization and genome sequencing of isolate MD1, a novel member within the family Lachnospiraceae.</title>
        <authorList>
            <person name="Rettenmaier R."/>
            <person name="Di Bello L."/>
            <person name="Zinser C."/>
            <person name="Scheitz K."/>
            <person name="Liebl W."/>
            <person name="Zverlov V."/>
        </authorList>
    </citation>
    <scope>NUCLEOTIDE SEQUENCE [LARGE SCALE GENOMIC DNA]</scope>
    <source>
        <strain evidence="1 2">MD1</strain>
    </source>
</reference>
<dbReference type="Gene3D" id="3.40.190.10">
    <property type="entry name" value="Periplasmic binding protein-like II"/>
    <property type="match status" value="1"/>
</dbReference>
<comment type="caution">
    <text evidence="1">The sequence shown here is derived from an EMBL/GenBank/DDBJ whole genome shotgun (WGS) entry which is preliminary data.</text>
</comment>
<dbReference type="SUPFAM" id="SSF53850">
    <property type="entry name" value="Periplasmic binding protein-like II"/>
    <property type="match status" value="1"/>
</dbReference>
<evidence type="ECO:0000313" key="2">
    <source>
        <dbReference type="Proteomes" id="UP000574276"/>
    </source>
</evidence>
<name>A0A839K0S5_9FIRM</name>
<dbReference type="Proteomes" id="UP000574276">
    <property type="component" value="Unassembled WGS sequence"/>
</dbReference>
<dbReference type="EMBL" id="JACEGA010000001">
    <property type="protein sequence ID" value="MBB2182529.1"/>
    <property type="molecule type" value="Genomic_DNA"/>
</dbReference>
<dbReference type="AlphaFoldDB" id="A0A839K0S5"/>
<gene>
    <name evidence="1" type="ORF">H0486_06545</name>
</gene>
<dbReference type="CDD" id="cd13585">
    <property type="entry name" value="PBP2_TMBP_like"/>
    <property type="match status" value="1"/>
</dbReference>
<organism evidence="1 2">
    <name type="scientific">Variimorphobacter saccharofermentans</name>
    <dbReference type="NCBI Taxonomy" id="2755051"/>
    <lineage>
        <taxon>Bacteria</taxon>
        <taxon>Bacillati</taxon>
        <taxon>Bacillota</taxon>
        <taxon>Clostridia</taxon>
        <taxon>Lachnospirales</taxon>
        <taxon>Lachnospiraceae</taxon>
        <taxon>Variimorphobacter</taxon>
    </lineage>
</organism>